<organism evidence="2 3">
    <name type="scientific">Denitromonas iodatirespirans</name>
    <dbReference type="NCBI Taxonomy" id="2795389"/>
    <lineage>
        <taxon>Bacteria</taxon>
        <taxon>Pseudomonadati</taxon>
        <taxon>Pseudomonadota</taxon>
        <taxon>Betaproteobacteria</taxon>
        <taxon>Rhodocyclales</taxon>
        <taxon>Zoogloeaceae</taxon>
        <taxon>Denitromonas</taxon>
    </lineage>
</organism>
<dbReference type="SUPFAM" id="SSF47413">
    <property type="entry name" value="lambda repressor-like DNA-binding domains"/>
    <property type="match status" value="1"/>
</dbReference>
<dbReference type="InterPro" id="IPR010982">
    <property type="entry name" value="Lambda_DNA-bd_dom_sf"/>
</dbReference>
<accession>A0A944DE41</accession>
<reference evidence="3" key="1">
    <citation type="journal article" date="2022" name="ISME J.">
        <title>Genetic and phylogenetic analysis of dissimilatory iodate-reducing bacteria identifies potential niches across the world's oceans.</title>
        <authorList>
            <person name="Reyes-Umana V."/>
            <person name="Henning Z."/>
            <person name="Lee K."/>
            <person name="Barnum T.P."/>
            <person name="Coates J.D."/>
        </authorList>
    </citation>
    <scope>NUCLEOTIDE SEQUENCE [LARGE SCALE GENOMIC DNA]</scope>
    <source>
        <strain evidence="3">IR12</strain>
    </source>
</reference>
<keyword evidence="3" id="KW-1185">Reference proteome</keyword>
<dbReference type="Pfam" id="PF01381">
    <property type="entry name" value="HTH_3"/>
    <property type="match status" value="1"/>
</dbReference>
<evidence type="ECO:0000259" key="1">
    <source>
        <dbReference type="PROSITE" id="PS50943"/>
    </source>
</evidence>
<dbReference type="Proteomes" id="UP000694660">
    <property type="component" value="Unassembled WGS sequence"/>
</dbReference>
<evidence type="ECO:0000313" key="3">
    <source>
        <dbReference type="Proteomes" id="UP000694660"/>
    </source>
</evidence>
<feature type="domain" description="HTH cro/C1-type" evidence="1">
    <location>
        <begin position="15"/>
        <end position="70"/>
    </location>
</feature>
<dbReference type="SMART" id="SM00530">
    <property type="entry name" value="HTH_XRE"/>
    <property type="match status" value="1"/>
</dbReference>
<evidence type="ECO:0000313" key="2">
    <source>
        <dbReference type="EMBL" id="MBT0963381.1"/>
    </source>
</evidence>
<dbReference type="CDD" id="cd00093">
    <property type="entry name" value="HTH_XRE"/>
    <property type="match status" value="1"/>
</dbReference>
<comment type="caution">
    <text evidence="2">The sequence shown here is derived from an EMBL/GenBank/DDBJ whole genome shotgun (WGS) entry which is preliminary data.</text>
</comment>
<dbReference type="EMBL" id="JAEKFT010000028">
    <property type="protein sequence ID" value="MBT0963381.1"/>
    <property type="molecule type" value="Genomic_DNA"/>
</dbReference>
<dbReference type="PROSITE" id="PS50943">
    <property type="entry name" value="HTH_CROC1"/>
    <property type="match status" value="1"/>
</dbReference>
<dbReference type="RefSeq" id="WP_214363315.1">
    <property type="nucleotide sequence ID" value="NZ_JAEKFT010000028.1"/>
</dbReference>
<dbReference type="GO" id="GO:0003677">
    <property type="term" value="F:DNA binding"/>
    <property type="evidence" value="ECO:0007669"/>
    <property type="project" value="InterPro"/>
</dbReference>
<proteinExistence type="predicted"/>
<sequence>MSFVMTSPDQLGPILKGLRKARALTQLEVARQSGLTQKTVSLLETDPARCRVDTLARYLATVQATLSLDLNAPAAAPDDEAW</sequence>
<gene>
    <name evidence="2" type="ORF">I8J34_19530</name>
</gene>
<protein>
    <submittedName>
        <fullName evidence="2">Helix-turn-helix domain-containing protein</fullName>
    </submittedName>
</protein>
<dbReference type="Gene3D" id="1.10.260.40">
    <property type="entry name" value="lambda repressor-like DNA-binding domains"/>
    <property type="match status" value="1"/>
</dbReference>
<name>A0A944DE41_DENI1</name>
<dbReference type="InterPro" id="IPR001387">
    <property type="entry name" value="Cro/C1-type_HTH"/>
</dbReference>
<dbReference type="AlphaFoldDB" id="A0A944DE41"/>